<evidence type="ECO:0000313" key="4">
    <source>
        <dbReference type="Proteomes" id="UP000187209"/>
    </source>
</evidence>
<dbReference type="PANTHER" id="PTHR31157">
    <property type="entry name" value="SCP DOMAIN-CONTAINING PROTEIN"/>
    <property type="match status" value="1"/>
</dbReference>
<comment type="caution">
    <text evidence="3">The sequence shown here is derived from an EMBL/GenBank/DDBJ whole genome shotgun (WGS) entry which is preliminary data.</text>
</comment>
<protein>
    <recommendedName>
        <fullName evidence="1">SCP domain-containing protein</fullName>
    </recommendedName>
</protein>
<organism evidence="3 4">
    <name type="scientific">Stentor coeruleus</name>
    <dbReference type="NCBI Taxonomy" id="5963"/>
    <lineage>
        <taxon>Eukaryota</taxon>
        <taxon>Sar</taxon>
        <taxon>Alveolata</taxon>
        <taxon>Ciliophora</taxon>
        <taxon>Postciliodesmatophora</taxon>
        <taxon>Heterotrichea</taxon>
        <taxon>Heterotrichida</taxon>
        <taxon>Stentoridae</taxon>
        <taxon>Stentor</taxon>
    </lineage>
</organism>
<gene>
    <name evidence="3" type="ORF">SteCoe_15946</name>
    <name evidence="2" type="ORF">SteCoe_19399</name>
</gene>
<dbReference type="OrthoDB" id="308255at2759"/>
<dbReference type="EMBL" id="MPUH01000427">
    <property type="protein sequence ID" value="OMJ80357.1"/>
    <property type="molecule type" value="Genomic_DNA"/>
</dbReference>
<name>A0A1R2C2B9_9CILI</name>
<dbReference type="InterPro" id="IPR014044">
    <property type="entry name" value="CAP_dom"/>
</dbReference>
<keyword evidence="4" id="KW-1185">Reference proteome</keyword>
<dbReference type="SUPFAM" id="SSF55797">
    <property type="entry name" value="PR-1-like"/>
    <property type="match status" value="1"/>
</dbReference>
<evidence type="ECO:0000313" key="2">
    <source>
        <dbReference type="EMBL" id="OMJ80357.1"/>
    </source>
</evidence>
<accession>A0A1R2C2B9</accession>
<dbReference type="AlphaFoldDB" id="A0A1R2C2B9"/>
<dbReference type="PANTHER" id="PTHR31157:SF1">
    <property type="entry name" value="SCP DOMAIN-CONTAINING PROTEIN"/>
    <property type="match status" value="1"/>
</dbReference>
<dbReference type="CDD" id="cd05379">
    <property type="entry name" value="CAP_bacterial"/>
    <property type="match status" value="1"/>
</dbReference>
<dbReference type="InterPro" id="IPR035940">
    <property type="entry name" value="CAP_sf"/>
</dbReference>
<dbReference type="Proteomes" id="UP000187209">
    <property type="component" value="Unassembled WGS sequence"/>
</dbReference>
<reference evidence="3 4" key="1">
    <citation type="submission" date="2016-11" db="EMBL/GenBank/DDBJ databases">
        <title>The macronuclear genome of Stentor coeruleus: a giant cell with tiny introns.</title>
        <authorList>
            <person name="Slabodnick M."/>
            <person name="Ruby J.G."/>
            <person name="Reiff S.B."/>
            <person name="Swart E.C."/>
            <person name="Gosai S."/>
            <person name="Prabakaran S."/>
            <person name="Witkowska E."/>
            <person name="Larue G.E."/>
            <person name="Fisher S."/>
            <person name="Freeman R.M."/>
            <person name="Gunawardena J."/>
            <person name="Chu W."/>
            <person name="Stover N.A."/>
            <person name="Gregory B.D."/>
            <person name="Nowacki M."/>
            <person name="Derisi J."/>
            <person name="Roy S.W."/>
            <person name="Marshall W.F."/>
            <person name="Sood P."/>
        </authorList>
    </citation>
    <scope>NUCLEOTIDE SEQUENCE [LARGE SCALE GENOMIC DNA]</scope>
    <source>
        <strain evidence="3">WM001</strain>
    </source>
</reference>
<dbReference type="Gene3D" id="3.40.33.10">
    <property type="entry name" value="CAP"/>
    <property type="match status" value="1"/>
</dbReference>
<evidence type="ECO:0000259" key="1">
    <source>
        <dbReference type="Pfam" id="PF00188"/>
    </source>
</evidence>
<dbReference type="Pfam" id="PF00188">
    <property type="entry name" value="CAP"/>
    <property type="match status" value="1"/>
</dbReference>
<dbReference type="EMBL" id="MPUH01000313">
    <property type="protein sequence ID" value="OMJ83168.1"/>
    <property type="molecule type" value="Genomic_DNA"/>
</dbReference>
<evidence type="ECO:0000313" key="3">
    <source>
        <dbReference type="EMBL" id="OMJ83168.1"/>
    </source>
</evidence>
<sequence>MKSYSDLIQEVYREINNLRTDPTTFSSRFEAELTAFKANNAKHRKGAVPVMTREGMNAAEEALAAIKKATPLENLHWSEGLAHAAQAHCNDTGALGIVGHIGSRENTLQDRLEKFGKWSDCIAEALDYGSVDGFEVVLSFLVDDGLKTRPHRNALLNPRFKRIGVGMGPHSEYKTVASVVFAGEFTDKDEIEPVEVPTGGISTINEVENWLEGAIKMTCEIRSETENGVTIKKIKKYWEMGDGSTQITEEVIDT</sequence>
<proteinExistence type="predicted"/>
<feature type="domain" description="SCP" evidence="1">
    <location>
        <begin position="14"/>
        <end position="175"/>
    </location>
</feature>